<dbReference type="AlphaFoldDB" id="A0A7C3GTE3"/>
<dbReference type="EC" id="2.1.1.198" evidence="7"/>
<dbReference type="Gene3D" id="3.30.950.10">
    <property type="entry name" value="Methyltransferase, Cobalt-precorrin-4 Transmethylase, Domain 2"/>
    <property type="match status" value="1"/>
</dbReference>
<dbReference type="GO" id="GO:0006364">
    <property type="term" value="P:rRNA processing"/>
    <property type="evidence" value="ECO:0007669"/>
    <property type="project" value="UniProtKB-KW"/>
</dbReference>
<keyword evidence="4 7" id="KW-0808">Transferase</keyword>
<dbReference type="HAMAP" id="MF_01877">
    <property type="entry name" value="16SrRNA_methyltr_I"/>
    <property type="match status" value="1"/>
</dbReference>
<dbReference type="GO" id="GO:0008168">
    <property type="term" value="F:methyltransferase activity"/>
    <property type="evidence" value="ECO:0007669"/>
    <property type="project" value="UniProtKB-KW"/>
</dbReference>
<gene>
    <name evidence="7" type="primary">rsmI</name>
    <name evidence="7" type="ORF">ENJ40_06880</name>
</gene>
<dbReference type="GO" id="GO:0032259">
    <property type="term" value="P:methylation"/>
    <property type="evidence" value="ECO:0007669"/>
    <property type="project" value="UniProtKB-KW"/>
</dbReference>
<dbReference type="NCBIfam" id="TIGR00096">
    <property type="entry name" value="16S rRNA (cytidine(1402)-2'-O)-methyltransferase"/>
    <property type="match status" value="1"/>
</dbReference>
<evidence type="ECO:0000256" key="2">
    <source>
        <dbReference type="ARBA" id="ARBA00022552"/>
    </source>
</evidence>
<name>A0A7C3GTE3_9BACT</name>
<dbReference type="InterPro" id="IPR035996">
    <property type="entry name" value="4pyrrol_Methylase_sf"/>
</dbReference>
<dbReference type="PANTHER" id="PTHR46111">
    <property type="entry name" value="RIBOSOMAL RNA SMALL SUBUNIT METHYLTRANSFERASE I"/>
    <property type="match status" value="1"/>
</dbReference>
<dbReference type="EMBL" id="DRMH01000087">
    <property type="protein sequence ID" value="HFC98162.1"/>
    <property type="molecule type" value="Genomic_DNA"/>
</dbReference>
<reference evidence="7" key="1">
    <citation type="journal article" date="2020" name="mSystems">
        <title>Genome- and Community-Level Interaction Insights into Carbon Utilization and Element Cycling Functions of Hydrothermarchaeota in Hydrothermal Sediment.</title>
        <authorList>
            <person name="Zhou Z."/>
            <person name="Liu Y."/>
            <person name="Xu W."/>
            <person name="Pan J."/>
            <person name="Luo Z.H."/>
            <person name="Li M."/>
        </authorList>
    </citation>
    <scope>NUCLEOTIDE SEQUENCE [LARGE SCALE GENOMIC DNA]</scope>
    <source>
        <strain evidence="7">HyVt-483</strain>
    </source>
</reference>
<proteinExistence type="inferred from homology"/>
<dbReference type="PIRSF" id="PIRSF005917">
    <property type="entry name" value="MTase_YraL"/>
    <property type="match status" value="1"/>
</dbReference>
<evidence type="ECO:0000256" key="4">
    <source>
        <dbReference type="ARBA" id="ARBA00022679"/>
    </source>
</evidence>
<keyword evidence="3 7" id="KW-0489">Methyltransferase</keyword>
<dbReference type="FunFam" id="3.40.1010.10:FF:000007">
    <property type="entry name" value="Ribosomal RNA small subunit methyltransferase I"/>
    <property type="match status" value="1"/>
</dbReference>
<dbReference type="InterPro" id="IPR000878">
    <property type="entry name" value="4pyrrol_Mease"/>
</dbReference>
<dbReference type="InterPro" id="IPR014777">
    <property type="entry name" value="4pyrrole_Mease_sub1"/>
</dbReference>
<keyword evidence="5" id="KW-0949">S-adenosyl-L-methionine</keyword>
<dbReference type="PANTHER" id="PTHR46111:SF1">
    <property type="entry name" value="RIBOSOMAL RNA SMALL SUBUNIT METHYLTRANSFERASE I"/>
    <property type="match status" value="1"/>
</dbReference>
<dbReference type="Pfam" id="PF00590">
    <property type="entry name" value="TP_methylase"/>
    <property type="match status" value="1"/>
</dbReference>
<dbReference type="CDD" id="cd11648">
    <property type="entry name" value="RsmI"/>
    <property type="match status" value="1"/>
</dbReference>
<comment type="caution">
    <text evidence="7">The sequence shown here is derived from an EMBL/GenBank/DDBJ whole genome shotgun (WGS) entry which is preliminary data.</text>
</comment>
<feature type="non-terminal residue" evidence="7">
    <location>
        <position position="1"/>
    </location>
</feature>
<evidence type="ECO:0000256" key="1">
    <source>
        <dbReference type="ARBA" id="ARBA00022490"/>
    </source>
</evidence>
<keyword evidence="2" id="KW-0698">rRNA processing</keyword>
<evidence type="ECO:0000313" key="7">
    <source>
        <dbReference type="EMBL" id="HFC98162.1"/>
    </source>
</evidence>
<dbReference type="SUPFAM" id="SSF53790">
    <property type="entry name" value="Tetrapyrrole methylase"/>
    <property type="match status" value="1"/>
</dbReference>
<sequence>SMCADRVGGKGLLYVVATPIGNLRDITLRALEVLKEADLILCEDTRTTRKLLTYYQISGKRLRSLYKDNEAQRVPEVLEALRRGWKVALVSEAGTPSISDPGALLVREVRKAAFAVVPIPGPSALTTFLSVSGWDLSKGFMFLGFPPTRKTERRKLLQHLRDYPYPMVFFVPPHRLRIFLREALEILGDRSVVLGHELTKMHEEVRSFSLREAGEYFETTVPKGEYILLLEGRSGEPNLSLEEILAAIEDLRRKGYPLKEAVKEMARRYGLSSKALYALALHRKRG</sequence>
<accession>A0A7C3GTE3</accession>
<protein>
    <submittedName>
        <fullName evidence="7">16S rRNA (Cytidine(1402)-2'-O)-methyltransferase</fullName>
        <ecNumber evidence="7">2.1.1.198</ecNumber>
    </submittedName>
</protein>
<feature type="domain" description="Tetrapyrrole methylase" evidence="6">
    <location>
        <begin position="13"/>
        <end position="213"/>
    </location>
</feature>
<evidence type="ECO:0000259" key="6">
    <source>
        <dbReference type="Pfam" id="PF00590"/>
    </source>
</evidence>
<dbReference type="InterPro" id="IPR008189">
    <property type="entry name" value="rRNA_ssu_MeTfrase_I"/>
</dbReference>
<evidence type="ECO:0000256" key="3">
    <source>
        <dbReference type="ARBA" id="ARBA00022603"/>
    </source>
</evidence>
<dbReference type="Gene3D" id="3.40.1010.10">
    <property type="entry name" value="Cobalt-precorrin-4 Transmethylase, Domain 1"/>
    <property type="match status" value="1"/>
</dbReference>
<keyword evidence="1" id="KW-0963">Cytoplasm</keyword>
<dbReference type="Proteomes" id="UP000886043">
    <property type="component" value="Unassembled WGS sequence"/>
</dbReference>
<dbReference type="InterPro" id="IPR014776">
    <property type="entry name" value="4pyrrole_Mease_sub2"/>
</dbReference>
<organism evidence="7">
    <name type="scientific">Thermosulfurimonas dismutans</name>
    <dbReference type="NCBI Taxonomy" id="999894"/>
    <lineage>
        <taxon>Bacteria</taxon>
        <taxon>Pseudomonadati</taxon>
        <taxon>Thermodesulfobacteriota</taxon>
        <taxon>Thermodesulfobacteria</taxon>
        <taxon>Thermodesulfobacteriales</taxon>
        <taxon>Thermodesulfobacteriaceae</taxon>
        <taxon>Thermosulfurimonas</taxon>
    </lineage>
</organism>
<evidence type="ECO:0000256" key="5">
    <source>
        <dbReference type="ARBA" id="ARBA00022691"/>
    </source>
</evidence>